<organism evidence="7 8">
    <name type="scientific">Nibricoccus aquaticus</name>
    <dbReference type="NCBI Taxonomy" id="2576891"/>
    <lineage>
        <taxon>Bacteria</taxon>
        <taxon>Pseudomonadati</taxon>
        <taxon>Verrucomicrobiota</taxon>
        <taxon>Opitutia</taxon>
        <taxon>Opitutales</taxon>
        <taxon>Opitutaceae</taxon>
        <taxon>Nibricoccus</taxon>
    </lineage>
</organism>
<dbReference type="Gene3D" id="3.40.50.300">
    <property type="entry name" value="P-loop containing nucleotide triphosphate hydrolases"/>
    <property type="match status" value="1"/>
</dbReference>
<keyword evidence="8" id="KW-1185">Reference proteome</keyword>
<sequence length="230" mass="25005">MILAHELTKSFGARRVLRGLDLAVEPGAITLMVGANGAGKTTTLRILAGLARADGGTVTICGHDLEKARGAALARMSFLPQAPRFHPRLTTGQTARFYGELRGRTRRDVDAGLDAWGVLEFADVPTGKLSGGLRQRLALAVFALADAPVLMLDEPGLSLDPQWRRSLQDFLVNEAERGRTILLATHLLGEWEGKADRCLLVEHGRSQGELPPDRIRDCFPRLERDAVPSV</sequence>
<dbReference type="PANTHER" id="PTHR42711:SF5">
    <property type="entry name" value="ABC TRANSPORTER ATP-BINDING PROTEIN NATA"/>
    <property type="match status" value="1"/>
</dbReference>
<dbReference type="Proteomes" id="UP000217265">
    <property type="component" value="Chromosome"/>
</dbReference>
<evidence type="ECO:0000256" key="5">
    <source>
        <dbReference type="ARBA" id="ARBA00022840"/>
    </source>
</evidence>
<keyword evidence="5" id="KW-0067">ATP-binding</keyword>
<keyword evidence="2" id="KW-0813">Transport</keyword>
<evidence type="ECO:0000256" key="3">
    <source>
        <dbReference type="ARBA" id="ARBA00022458"/>
    </source>
</evidence>
<dbReference type="CDD" id="cd03230">
    <property type="entry name" value="ABC_DR_subfamily_A"/>
    <property type="match status" value="1"/>
</dbReference>
<evidence type="ECO:0000313" key="7">
    <source>
        <dbReference type="EMBL" id="ATC63149.1"/>
    </source>
</evidence>
<proteinExistence type="inferred from homology"/>
<dbReference type="SMART" id="SM00382">
    <property type="entry name" value="AAA"/>
    <property type="match status" value="1"/>
</dbReference>
<dbReference type="InterPro" id="IPR003439">
    <property type="entry name" value="ABC_transporter-like_ATP-bd"/>
</dbReference>
<name>A0A290Q3A2_9BACT</name>
<dbReference type="PROSITE" id="PS50893">
    <property type="entry name" value="ABC_TRANSPORTER_2"/>
    <property type="match status" value="1"/>
</dbReference>
<protein>
    <submittedName>
        <fullName evidence="7">ABC transporter</fullName>
    </submittedName>
</protein>
<accession>A0A290Q3A2</accession>
<dbReference type="Pfam" id="PF00005">
    <property type="entry name" value="ABC_tran"/>
    <property type="match status" value="1"/>
</dbReference>
<dbReference type="GO" id="GO:0005524">
    <property type="term" value="F:ATP binding"/>
    <property type="evidence" value="ECO:0007669"/>
    <property type="project" value="UniProtKB-KW"/>
</dbReference>
<dbReference type="AlphaFoldDB" id="A0A290Q3A2"/>
<dbReference type="SUPFAM" id="SSF52540">
    <property type="entry name" value="P-loop containing nucleoside triphosphate hydrolases"/>
    <property type="match status" value="1"/>
</dbReference>
<dbReference type="InterPro" id="IPR050763">
    <property type="entry name" value="ABC_transporter_ATP-binding"/>
</dbReference>
<dbReference type="InterPro" id="IPR027417">
    <property type="entry name" value="P-loop_NTPase"/>
</dbReference>
<evidence type="ECO:0000256" key="1">
    <source>
        <dbReference type="ARBA" id="ARBA00005417"/>
    </source>
</evidence>
<gene>
    <name evidence="7" type="ORF">CMV30_03795</name>
</gene>
<keyword evidence="3" id="KW-0536">Nodulation</keyword>
<dbReference type="PANTHER" id="PTHR42711">
    <property type="entry name" value="ABC TRANSPORTER ATP-BINDING PROTEIN"/>
    <property type="match status" value="1"/>
</dbReference>
<keyword evidence="4" id="KW-0547">Nucleotide-binding</keyword>
<dbReference type="InterPro" id="IPR003593">
    <property type="entry name" value="AAA+_ATPase"/>
</dbReference>
<comment type="similarity">
    <text evidence="1">Belongs to the ABC transporter superfamily.</text>
</comment>
<dbReference type="KEGG" id="vbh:CMV30_03795"/>
<dbReference type="GO" id="GO:0016887">
    <property type="term" value="F:ATP hydrolysis activity"/>
    <property type="evidence" value="ECO:0007669"/>
    <property type="project" value="InterPro"/>
</dbReference>
<dbReference type="OrthoDB" id="9804819at2"/>
<feature type="domain" description="ABC transporter" evidence="6">
    <location>
        <begin position="2"/>
        <end position="228"/>
    </location>
</feature>
<dbReference type="RefSeq" id="WP_096054781.1">
    <property type="nucleotide sequence ID" value="NZ_CP023344.1"/>
</dbReference>
<reference evidence="7 8" key="1">
    <citation type="submission" date="2017-09" db="EMBL/GenBank/DDBJ databases">
        <title>Complete genome sequence of Verrucomicrobial strain HZ-65, isolated from freshwater.</title>
        <authorList>
            <person name="Choi A."/>
        </authorList>
    </citation>
    <scope>NUCLEOTIDE SEQUENCE [LARGE SCALE GENOMIC DNA]</scope>
    <source>
        <strain evidence="7 8">HZ-65</strain>
    </source>
</reference>
<dbReference type="EMBL" id="CP023344">
    <property type="protein sequence ID" value="ATC63149.1"/>
    <property type="molecule type" value="Genomic_DNA"/>
</dbReference>
<evidence type="ECO:0000256" key="2">
    <source>
        <dbReference type="ARBA" id="ARBA00022448"/>
    </source>
</evidence>
<evidence type="ECO:0000256" key="4">
    <source>
        <dbReference type="ARBA" id="ARBA00022741"/>
    </source>
</evidence>
<evidence type="ECO:0000313" key="8">
    <source>
        <dbReference type="Proteomes" id="UP000217265"/>
    </source>
</evidence>
<evidence type="ECO:0000259" key="6">
    <source>
        <dbReference type="PROSITE" id="PS50893"/>
    </source>
</evidence>